<reference evidence="1" key="1">
    <citation type="journal article" date="2021" name="Proc. Natl. Acad. Sci. U.S.A.">
        <title>A Catalog of Tens of Thousands of Viruses from Human Metagenomes Reveals Hidden Associations with Chronic Diseases.</title>
        <authorList>
            <person name="Tisza M.J."/>
            <person name="Buck C.B."/>
        </authorList>
    </citation>
    <scope>NUCLEOTIDE SEQUENCE</scope>
    <source>
        <strain evidence="1">CtHOG1</strain>
    </source>
</reference>
<proteinExistence type="predicted"/>
<sequence>MKEMEKEEKAKESIQSFFLCKTKKYGCRFVEKCMYCDGNSGASECDENCSADEYFAGFCSGWDAFDALMGGLLTNVKERQPDPNEEVVCRMVSNGAFVSGYIYQEDEKYKVATSPDFHFEDYGGYECDYWFPKPKLNETND</sequence>
<accession>A0A8S5SW00</accession>
<organism evidence="1">
    <name type="scientific">Siphoviridae sp. ctHOG1</name>
    <dbReference type="NCBI Taxonomy" id="2827829"/>
    <lineage>
        <taxon>Viruses</taxon>
        <taxon>Duplodnaviria</taxon>
        <taxon>Heunggongvirae</taxon>
        <taxon>Uroviricota</taxon>
        <taxon>Caudoviricetes</taxon>
    </lineage>
</organism>
<evidence type="ECO:0000313" key="1">
    <source>
        <dbReference type="EMBL" id="DAF54947.1"/>
    </source>
</evidence>
<name>A0A8S5SW00_9CAUD</name>
<protein>
    <submittedName>
        <fullName evidence="1">Uncharacterized protein</fullName>
    </submittedName>
</protein>
<dbReference type="EMBL" id="BK032683">
    <property type="protein sequence ID" value="DAF54947.1"/>
    <property type="molecule type" value="Genomic_DNA"/>
</dbReference>